<evidence type="ECO:0000313" key="4">
    <source>
        <dbReference type="Proteomes" id="UP000240883"/>
    </source>
</evidence>
<feature type="compositionally biased region" description="Polar residues" evidence="1">
    <location>
        <begin position="60"/>
        <end position="70"/>
    </location>
</feature>
<accession>A0A2T2NRL3</accession>
<evidence type="ECO:0000313" key="3">
    <source>
        <dbReference type="EMBL" id="PSN68034.1"/>
    </source>
</evidence>
<dbReference type="EMBL" id="KZ678134">
    <property type="protein sequence ID" value="PSN68034.1"/>
    <property type="molecule type" value="Genomic_DNA"/>
</dbReference>
<keyword evidence="2" id="KW-0732">Signal</keyword>
<dbReference type="AlphaFoldDB" id="A0A2T2NRL3"/>
<name>A0A2T2NRL3_CORCC</name>
<organism evidence="3 4">
    <name type="scientific">Corynespora cassiicola Philippines</name>
    <dbReference type="NCBI Taxonomy" id="1448308"/>
    <lineage>
        <taxon>Eukaryota</taxon>
        <taxon>Fungi</taxon>
        <taxon>Dikarya</taxon>
        <taxon>Ascomycota</taxon>
        <taxon>Pezizomycotina</taxon>
        <taxon>Dothideomycetes</taxon>
        <taxon>Pleosporomycetidae</taxon>
        <taxon>Pleosporales</taxon>
        <taxon>Corynesporascaceae</taxon>
        <taxon>Corynespora</taxon>
    </lineage>
</organism>
<evidence type="ECO:0008006" key="5">
    <source>
        <dbReference type="Google" id="ProtNLM"/>
    </source>
</evidence>
<sequence>MYYFWRPRVTLCLHALFIPGLRSRPSHQTVSTRLTAGLTIFLPGWDVPRESAGTYRVVSRCSSRQDSPGQQPGGCPVDRRNDSRANARDECFSCISGVSRADSRARYWGARGPARQRIARRQVGGNGA</sequence>
<feature type="signal peptide" evidence="2">
    <location>
        <begin position="1"/>
        <end position="23"/>
    </location>
</feature>
<evidence type="ECO:0000256" key="1">
    <source>
        <dbReference type="SAM" id="MobiDB-lite"/>
    </source>
</evidence>
<protein>
    <recommendedName>
        <fullName evidence="5">Secreted protein</fullName>
    </recommendedName>
</protein>
<reference evidence="3 4" key="1">
    <citation type="journal article" date="2018" name="Front. Microbiol.">
        <title>Genome-Wide Analysis of Corynespora cassiicola Leaf Fall Disease Putative Effectors.</title>
        <authorList>
            <person name="Lopez D."/>
            <person name="Ribeiro S."/>
            <person name="Label P."/>
            <person name="Fumanal B."/>
            <person name="Venisse J.S."/>
            <person name="Kohler A."/>
            <person name="de Oliveira R.R."/>
            <person name="Labutti K."/>
            <person name="Lipzen A."/>
            <person name="Lail K."/>
            <person name="Bauer D."/>
            <person name="Ohm R.A."/>
            <person name="Barry K.W."/>
            <person name="Spatafora J."/>
            <person name="Grigoriev I.V."/>
            <person name="Martin F.M."/>
            <person name="Pujade-Renaud V."/>
        </authorList>
    </citation>
    <scope>NUCLEOTIDE SEQUENCE [LARGE SCALE GENOMIC DNA]</scope>
    <source>
        <strain evidence="3 4">Philippines</strain>
    </source>
</reference>
<keyword evidence="4" id="KW-1185">Reference proteome</keyword>
<evidence type="ECO:0000256" key="2">
    <source>
        <dbReference type="SAM" id="SignalP"/>
    </source>
</evidence>
<feature type="region of interest" description="Disordered" evidence="1">
    <location>
        <begin position="58"/>
        <end position="81"/>
    </location>
</feature>
<gene>
    <name evidence="3" type="ORF">BS50DRAFT_355564</name>
</gene>
<proteinExistence type="predicted"/>
<dbReference type="Proteomes" id="UP000240883">
    <property type="component" value="Unassembled WGS sequence"/>
</dbReference>
<feature type="chain" id="PRO_5015519757" description="Secreted protein" evidence="2">
    <location>
        <begin position="24"/>
        <end position="128"/>
    </location>
</feature>